<name>A0A9P9IUW7_9HYPO</name>
<keyword evidence="3" id="KW-1185">Reference proteome</keyword>
<feature type="transmembrane region" description="Helical" evidence="1">
    <location>
        <begin position="44"/>
        <end position="65"/>
    </location>
</feature>
<proteinExistence type="predicted"/>
<evidence type="ECO:0000313" key="3">
    <source>
        <dbReference type="Proteomes" id="UP000738349"/>
    </source>
</evidence>
<sequence length="98" mass="10885">MTDIGPGLVAILVSGWTFIAIATVAIVVRVYLRLKIQKRGLLASDFFMFMAWLSALAATIFTGLLNSLGALGPTVDTSMKFYHGDENIIHQVFKLFWY</sequence>
<organism evidence="2 3">
    <name type="scientific">Dactylonectria macrodidyma</name>
    <dbReference type="NCBI Taxonomy" id="307937"/>
    <lineage>
        <taxon>Eukaryota</taxon>
        <taxon>Fungi</taxon>
        <taxon>Dikarya</taxon>
        <taxon>Ascomycota</taxon>
        <taxon>Pezizomycotina</taxon>
        <taxon>Sordariomycetes</taxon>
        <taxon>Hypocreomycetidae</taxon>
        <taxon>Hypocreales</taxon>
        <taxon>Nectriaceae</taxon>
        <taxon>Dactylonectria</taxon>
    </lineage>
</organism>
<protein>
    <submittedName>
        <fullName evidence="2">Uncharacterized protein</fullName>
    </submittedName>
</protein>
<accession>A0A9P9IUW7</accession>
<keyword evidence="1" id="KW-0472">Membrane</keyword>
<dbReference type="OrthoDB" id="5273647at2759"/>
<comment type="caution">
    <text evidence="2">The sequence shown here is derived from an EMBL/GenBank/DDBJ whole genome shotgun (WGS) entry which is preliminary data.</text>
</comment>
<feature type="transmembrane region" description="Helical" evidence="1">
    <location>
        <begin position="6"/>
        <end position="32"/>
    </location>
</feature>
<dbReference type="Proteomes" id="UP000738349">
    <property type="component" value="Unassembled WGS sequence"/>
</dbReference>
<reference evidence="2" key="1">
    <citation type="journal article" date="2021" name="Nat. Commun.">
        <title>Genetic determinants of endophytism in the Arabidopsis root mycobiome.</title>
        <authorList>
            <person name="Mesny F."/>
            <person name="Miyauchi S."/>
            <person name="Thiergart T."/>
            <person name="Pickel B."/>
            <person name="Atanasova L."/>
            <person name="Karlsson M."/>
            <person name="Huettel B."/>
            <person name="Barry K.W."/>
            <person name="Haridas S."/>
            <person name="Chen C."/>
            <person name="Bauer D."/>
            <person name="Andreopoulos W."/>
            <person name="Pangilinan J."/>
            <person name="LaButti K."/>
            <person name="Riley R."/>
            <person name="Lipzen A."/>
            <person name="Clum A."/>
            <person name="Drula E."/>
            <person name="Henrissat B."/>
            <person name="Kohler A."/>
            <person name="Grigoriev I.V."/>
            <person name="Martin F.M."/>
            <person name="Hacquard S."/>
        </authorList>
    </citation>
    <scope>NUCLEOTIDE SEQUENCE</scope>
    <source>
        <strain evidence="2">MPI-CAGE-AT-0147</strain>
    </source>
</reference>
<evidence type="ECO:0000313" key="2">
    <source>
        <dbReference type="EMBL" id="KAH7134417.1"/>
    </source>
</evidence>
<gene>
    <name evidence="2" type="ORF">EDB81DRAFT_887218</name>
</gene>
<keyword evidence="1" id="KW-0812">Transmembrane</keyword>
<keyword evidence="1" id="KW-1133">Transmembrane helix</keyword>
<evidence type="ECO:0000256" key="1">
    <source>
        <dbReference type="SAM" id="Phobius"/>
    </source>
</evidence>
<dbReference type="EMBL" id="JAGMUV010000014">
    <property type="protein sequence ID" value="KAH7134417.1"/>
    <property type="molecule type" value="Genomic_DNA"/>
</dbReference>
<dbReference type="AlphaFoldDB" id="A0A9P9IUW7"/>